<dbReference type="PROSITE" id="PS51420">
    <property type="entry name" value="RHO"/>
    <property type="match status" value="1"/>
</dbReference>
<dbReference type="Pfam" id="PF00071">
    <property type="entry name" value="Ras"/>
    <property type="match status" value="1"/>
</dbReference>
<dbReference type="InParanoid" id="A0A2P6NDR5"/>
<keyword evidence="2" id="KW-0547">Nucleotide-binding</keyword>
<accession>A0A2P6NDR5</accession>
<dbReference type="SUPFAM" id="SSF52540">
    <property type="entry name" value="P-loop containing nucleoside triphosphate hydrolases"/>
    <property type="match status" value="1"/>
</dbReference>
<sequence>MIVFFNIAAQKGQTVTLDLDADTTIVELRKKIAERLNVHPEANRFVFAGKTLEKGKLADYGITNECTVHVNAIPPLKLTITYGAETVGIDVPRRSDVTARDIKRIVRDAFPDEPEFGRCLPDLYRGKTKLRNNIKAESLKLTDGENLAAQKGTPEETAVVNHGTQHFQDQIVDRDELIASFDASKGVEVAFSFDTTGSMADCLQKVRAKITETAEKLLKDIKDIKIAIIAHGDYVDNLKAIQVLDLTNNVRKIKKFVDGAGTTYGDDAPEAYELALREANHLSWTKEKSKALVMIGDEVPHPPSFTTESIDWYEETDKLREKGVKVYGVRALNCSHAVPFYEEISERTGGLPIRFESFDMIVEMFMAICYREAGMDKLEQYKQQVMSDNKTTSADMAAMFSSLERPNVEIKLKEEEKEEKEPRVRAPWYDYSLDVGTPYYERKDKGWRSIASGIPPASTITSTAEMYRSGHCTMSAPFTAEAIYKLVIVGDGAVGKTSLLLSYCTGTFPEEYVPTVFDNYASEIAVDDGETIGLSFWDTAGQEDYDRLRPLSYPGTDIFVVCFNVTSPSSFDNVLHKWLPEIRHHCPTVPFVLLGLKSDLRNDGATLERLKGKGISMIAREQAVALAKTEKAIGYHEISARTGENMKEFFLSVGNHLHQWRKGGMKREKSKGKGCNVI</sequence>
<dbReference type="Gene3D" id="3.40.50.410">
    <property type="entry name" value="von Willebrand factor, type A domain"/>
    <property type="match status" value="1"/>
</dbReference>
<dbReference type="STRING" id="1890364.A0A2P6NDR5"/>
<feature type="domain" description="Ubiquitin-like" evidence="4">
    <location>
        <begin position="3"/>
        <end position="70"/>
    </location>
</feature>
<dbReference type="SMART" id="SM00175">
    <property type="entry name" value="RAB"/>
    <property type="match status" value="1"/>
</dbReference>
<dbReference type="PRINTS" id="PR00449">
    <property type="entry name" value="RASTRNSFRMNG"/>
</dbReference>
<dbReference type="PROSITE" id="PS51421">
    <property type="entry name" value="RAS"/>
    <property type="match status" value="1"/>
</dbReference>
<dbReference type="Gene3D" id="3.40.50.300">
    <property type="entry name" value="P-loop containing nucleotide triphosphate hydrolases"/>
    <property type="match status" value="1"/>
</dbReference>
<dbReference type="PANTHER" id="PTHR47824:SF3">
    <property type="entry name" value="UBIQUITIN-LIKE DOMAIN-CONTAINING PROTEIN"/>
    <property type="match status" value="1"/>
</dbReference>
<dbReference type="AlphaFoldDB" id="A0A2P6NDR5"/>
<evidence type="ECO:0000313" key="6">
    <source>
        <dbReference type="EMBL" id="PRP82097.1"/>
    </source>
</evidence>
<dbReference type="GO" id="GO:0003924">
    <property type="term" value="F:GTPase activity"/>
    <property type="evidence" value="ECO:0007669"/>
    <property type="project" value="InterPro"/>
</dbReference>
<gene>
    <name evidence="6" type="ORF">PROFUN_03787</name>
</gene>
<dbReference type="Gene3D" id="3.10.20.90">
    <property type="entry name" value="Phosphatidylinositol 3-kinase Catalytic Subunit, Chain A, domain 1"/>
    <property type="match status" value="1"/>
</dbReference>
<comment type="caution">
    <text evidence="6">The sequence shown here is derived from an EMBL/GenBank/DDBJ whole genome shotgun (WGS) entry which is preliminary data.</text>
</comment>
<protein>
    <recommendedName>
        <fullName evidence="8">Ubiquitin-like domain-containing protein</fullName>
    </recommendedName>
</protein>
<evidence type="ECO:0000313" key="7">
    <source>
        <dbReference type="Proteomes" id="UP000241769"/>
    </source>
</evidence>
<proteinExistence type="inferred from homology"/>
<dbReference type="PANTHER" id="PTHR47824">
    <property type="entry name" value="UBIQUITIN-LIKE DOMAIN-CONTAINING PROTEIN"/>
    <property type="match status" value="1"/>
</dbReference>
<dbReference type="GO" id="GO:0005525">
    <property type="term" value="F:GTP binding"/>
    <property type="evidence" value="ECO:0007669"/>
    <property type="project" value="UniProtKB-KW"/>
</dbReference>
<dbReference type="NCBIfam" id="TIGR00231">
    <property type="entry name" value="small_GTP"/>
    <property type="match status" value="1"/>
</dbReference>
<dbReference type="OrthoDB" id="20889at2759"/>
<dbReference type="FunFam" id="3.40.50.300:FF:001179">
    <property type="entry name" value="Rho family GTPase"/>
    <property type="match status" value="1"/>
</dbReference>
<dbReference type="InterPro" id="IPR001806">
    <property type="entry name" value="Small_GTPase"/>
</dbReference>
<dbReference type="SUPFAM" id="SSF53300">
    <property type="entry name" value="vWA-like"/>
    <property type="match status" value="1"/>
</dbReference>
<dbReference type="SMART" id="SM00213">
    <property type="entry name" value="UBQ"/>
    <property type="match status" value="1"/>
</dbReference>
<dbReference type="PROSITE" id="PS51419">
    <property type="entry name" value="RAB"/>
    <property type="match status" value="1"/>
</dbReference>
<evidence type="ECO:0000256" key="3">
    <source>
        <dbReference type="ARBA" id="ARBA00023134"/>
    </source>
</evidence>
<reference evidence="6 7" key="1">
    <citation type="journal article" date="2018" name="Genome Biol. Evol.">
        <title>Multiple Roots of Fruiting Body Formation in Amoebozoa.</title>
        <authorList>
            <person name="Hillmann F."/>
            <person name="Forbes G."/>
            <person name="Novohradska S."/>
            <person name="Ferling I."/>
            <person name="Riege K."/>
            <person name="Groth M."/>
            <person name="Westermann M."/>
            <person name="Marz M."/>
            <person name="Spaller T."/>
            <person name="Winckler T."/>
            <person name="Schaap P."/>
            <person name="Glockner G."/>
        </authorList>
    </citation>
    <scope>NUCLEOTIDE SEQUENCE [LARGE SCALE GENOMIC DNA]</scope>
    <source>
        <strain evidence="6 7">Jena</strain>
    </source>
</reference>
<feature type="domain" description="VWFA" evidence="5">
    <location>
        <begin position="188"/>
        <end position="385"/>
    </location>
</feature>
<evidence type="ECO:0000256" key="1">
    <source>
        <dbReference type="ARBA" id="ARBA00010142"/>
    </source>
</evidence>
<dbReference type="Pfam" id="PF00240">
    <property type="entry name" value="ubiquitin"/>
    <property type="match status" value="1"/>
</dbReference>
<dbReference type="InterPro" id="IPR002035">
    <property type="entry name" value="VWF_A"/>
</dbReference>
<dbReference type="InterPro" id="IPR005225">
    <property type="entry name" value="Small_GTP-bd"/>
</dbReference>
<keyword evidence="3" id="KW-0342">GTP-binding</keyword>
<evidence type="ECO:0000259" key="5">
    <source>
        <dbReference type="PROSITE" id="PS50234"/>
    </source>
</evidence>
<dbReference type="SMART" id="SM00174">
    <property type="entry name" value="RHO"/>
    <property type="match status" value="1"/>
</dbReference>
<evidence type="ECO:0008006" key="8">
    <source>
        <dbReference type="Google" id="ProtNLM"/>
    </source>
</evidence>
<dbReference type="PROSITE" id="PS50234">
    <property type="entry name" value="VWFA"/>
    <property type="match status" value="1"/>
</dbReference>
<dbReference type="Proteomes" id="UP000241769">
    <property type="component" value="Unassembled WGS sequence"/>
</dbReference>
<dbReference type="SMART" id="SM00173">
    <property type="entry name" value="RAS"/>
    <property type="match status" value="1"/>
</dbReference>
<dbReference type="EMBL" id="MDYQ01000111">
    <property type="protein sequence ID" value="PRP82097.1"/>
    <property type="molecule type" value="Genomic_DNA"/>
</dbReference>
<evidence type="ECO:0000256" key="2">
    <source>
        <dbReference type="ARBA" id="ARBA00022741"/>
    </source>
</evidence>
<dbReference type="InterPro" id="IPR000626">
    <property type="entry name" value="Ubiquitin-like_dom"/>
</dbReference>
<dbReference type="InterPro" id="IPR029071">
    <property type="entry name" value="Ubiquitin-like_domsf"/>
</dbReference>
<dbReference type="PROSITE" id="PS50053">
    <property type="entry name" value="UBIQUITIN_2"/>
    <property type="match status" value="1"/>
</dbReference>
<dbReference type="InterPro" id="IPR036465">
    <property type="entry name" value="vWFA_dom_sf"/>
</dbReference>
<dbReference type="FunCoup" id="A0A2P6NDR5">
    <property type="interactions" value="1"/>
</dbReference>
<comment type="similarity">
    <text evidence="1">Belongs to the small GTPase superfamily. Rho family.</text>
</comment>
<organism evidence="6 7">
    <name type="scientific">Planoprotostelium fungivorum</name>
    <dbReference type="NCBI Taxonomy" id="1890364"/>
    <lineage>
        <taxon>Eukaryota</taxon>
        <taxon>Amoebozoa</taxon>
        <taxon>Evosea</taxon>
        <taxon>Variosea</taxon>
        <taxon>Cavosteliida</taxon>
        <taxon>Cavosteliaceae</taxon>
        <taxon>Planoprotostelium</taxon>
    </lineage>
</organism>
<dbReference type="InterPro" id="IPR027417">
    <property type="entry name" value="P-loop_NTPase"/>
</dbReference>
<dbReference type="CDD" id="cd00157">
    <property type="entry name" value="Rho"/>
    <property type="match status" value="1"/>
</dbReference>
<evidence type="ECO:0000259" key="4">
    <source>
        <dbReference type="PROSITE" id="PS50053"/>
    </source>
</evidence>
<name>A0A2P6NDR5_9EUKA</name>
<dbReference type="SUPFAM" id="SSF54236">
    <property type="entry name" value="Ubiquitin-like"/>
    <property type="match status" value="1"/>
</dbReference>
<keyword evidence="7" id="KW-1185">Reference proteome</keyword>